<evidence type="ECO:0000256" key="1">
    <source>
        <dbReference type="ARBA" id="ARBA00004323"/>
    </source>
</evidence>
<feature type="domain" description="Glycosyltransferase 61 catalytic" evidence="9">
    <location>
        <begin position="790"/>
        <end position="865"/>
    </location>
</feature>
<dbReference type="PANTHER" id="PTHR20961">
    <property type="entry name" value="GLYCOSYLTRANSFERASE"/>
    <property type="match status" value="1"/>
</dbReference>
<gene>
    <name evidence="10" type="ORF">MKW98_006020</name>
</gene>
<comment type="caution">
    <text evidence="10">The sequence shown here is derived from an EMBL/GenBank/DDBJ whole genome shotgun (WGS) entry which is preliminary data.</text>
</comment>
<keyword evidence="11" id="KW-1185">Reference proteome</keyword>
<reference evidence="10" key="1">
    <citation type="submission" date="2022-04" db="EMBL/GenBank/DDBJ databases">
        <title>A functionally conserved STORR gene fusion in Papaver species that diverged 16.8 million years ago.</title>
        <authorList>
            <person name="Catania T."/>
        </authorList>
    </citation>
    <scope>NUCLEOTIDE SEQUENCE</scope>
    <source>
        <strain evidence="10">S-188037</strain>
    </source>
</reference>
<evidence type="ECO:0000313" key="11">
    <source>
        <dbReference type="Proteomes" id="UP001202328"/>
    </source>
</evidence>
<dbReference type="PANTHER" id="PTHR20961:SF38">
    <property type="entry name" value="PROTEIN O-LINKED-MANNOSE BETA-1,4-N-ACETYLGLUCOSAMINYLTRANSFERASE 2"/>
    <property type="match status" value="1"/>
</dbReference>
<dbReference type="GO" id="GO:0016763">
    <property type="term" value="F:pentosyltransferase activity"/>
    <property type="evidence" value="ECO:0007669"/>
    <property type="project" value="UniProtKB-ARBA"/>
</dbReference>
<organism evidence="10 11">
    <name type="scientific">Papaver atlanticum</name>
    <dbReference type="NCBI Taxonomy" id="357466"/>
    <lineage>
        <taxon>Eukaryota</taxon>
        <taxon>Viridiplantae</taxon>
        <taxon>Streptophyta</taxon>
        <taxon>Embryophyta</taxon>
        <taxon>Tracheophyta</taxon>
        <taxon>Spermatophyta</taxon>
        <taxon>Magnoliopsida</taxon>
        <taxon>Ranunculales</taxon>
        <taxon>Papaveraceae</taxon>
        <taxon>Papaveroideae</taxon>
        <taxon>Papaver</taxon>
    </lineage>
</organism>
<dbReference type="Proteomes" id="UP001202328">
    <property type="component" value="Unassembled WGS sequence"/>
</dbReference>
<feature type="transmembrane region" description="Helical" evidence="8">
    <location>
        <begin position="523"/>
        <end position="545"/>
    </location>
</feature>
<evidence type="ECO:0000256" key="4">
    <source>
        <dbReference type="ARBA" id="ARBA00022692"/>
    </source>
</evidence>
<evidence type="ECO:0000259" key="9">
    <source>
        <dbReference type="Pfam" id="PF04577"/>
    </source>
</evidence>
<dbReference type="InterPro" id="IPR049625">
    <property type="entry name" value="Glyco_transf_61_cat"/>
</dbReference>
<feature type="domain" description="Glycosyltransferase 61 catalytic" evidence="9">
    <location>
        <begin position="301"/>
        <end position="376"/>
    </location>
</feature>
<evidence type="ECO:0000256" key="6">
    <source>
        <dbReference type="ARBA" id="ARBA00023136"/>
    </source>
</evidence>
<keyword evidence="2" id="KW-0328">Glycosyltransferase</keyword>
<evidence type="ECO:0000256" key="8">
    <source>
        <dbReference type="SAM" id="Phobius"/>
    </source>
</evidence>
<evidence type="ECO:0000313" key="10">
    <source>
        <dbReference type="EMBL" id="KAI3867643.1"/>
    </source>
</evidence>
<evidence type="ECO:0000256" key="7">
    <source>
        <dbReference type="ARBA" id="ARBA00023180"/>
    </source>
</evidence>
<dbReference type="InterPro" id="IPR007657">
    <property type="entry name" value="Glycosyltransferase_61"/>
</dbReference>
<evidence type="ECO:0000256" key="2">
    <source>
        <dbReference type="ARBA" id="ARBA00022676"/>
    </source>
</evidence>
<dbReference type="AlphaFoldDB" id="A0AAD4X8W8"/>
<dbReference type="GO" id="GO:0000139">
    <property type="term" value="C:Golgi membrane"/>
    <property type="evidence" value="ECO:0007669"/>
    <property type="project" value="UniProtKB-SubCell"/>
</dbReference>
<proteinExistence type="predicted"/>
<protein>
    <recommendedName>
        <fullName evidence="9">Glycosyltransferase 61 catalytic domain-containing protein</fullName>
    </recommendedName>
</protein>
<feature type="transmembrane region" description="Helical" evidence="8">
    <location>
        <begin position="25"/>
        <end position="46"/>
    </location>
</feature>
<dbReference type="Pfam" id="PF04577">
    <property type="entry name" value="Glyco_transf_61"/>
    <property type="match status" value="2"/>
</dbReference>
<keyword evidence="4 8" id="KW-0812">Transmembrane</keyword>
<comment type="subcellular location">
    <subcellularLocation>
        <location evidence="1">Golgi apparatus membrane</location>
        <topology evidence="1">Single-pass type II membrane protein</topology>
    </subcellularLocation>
</comment>
<accession>A0AAD4X8W8</accession>
<sequence length="977" mass="112411">MSNLFMQVEKHPHKNISISPSKVKLLIYFLCIFVVILIVFQIQLMAAPSSFTSSFSLFHQWDKLVNIDLYLNCSMELKSMAFRLRQSVTFLPLKDLRYAQTAHQGHTWFMSSMYDTHEEGEVQYQKFPSNSSKGRLLCVMGRDRHDGSWNSYALAFPDALPENATFFRGLTFVSYNHYNYGNIWHGLSAIVPFVSWHRRIGECSLPARWILYHWGELRRDMSVWLKTLLKASFNSEVHIETFDGLKNDEPACFEEAVVMRHNEGGMSRERRIEVYDLLRCKARVHCNVSLERTDLQIGLTMFMRTGARSFRNQSMVIEIFERECAEVEGCRIKVAYSNNLTFCEQVSLMSSTDILVSPHGAQLTNMFFMDKNSSVMEFFPKGWLKLAGVGQYVYHWIASWSGMKHQGAWRDPYPDPDQPECGFPEDDPRCMKIYKGAKIGYNETFFAEWATNVLNEVKKNKQDRSSNKIHLGNDNKLQQLHASGCACENNNPKMAQTHNLLPKPQKRSSTPTKPTRYMFRERLLFFLLGIVIAVVVFVAIASSSLSSRFTQSYVLVLKQSNSSELISSMTTKLRQSVTFLPLKDLRYSQTNQQGHTWFMSSMYDTHEEGEVQYQQFPSNASKGRLLCIMGRDGHDGSWNSYALTFPDALPENATFYPGLTFISNNHYNYGNIWHGLSALFPFVAWHRRVGKCSLPARWILFHWGELRREMSVWLETLLKASFNGQVHIETFDGLRNDEPACFEEAVVMRHNEGGMSRDRRIEAYDLLRCKARVYCNVPLERNDTQIGLTMFMRTGTRSFKNQSVVTQIFQRECVKAGGCKLQVADSGNLTFCEQVSLMSSTDILVSPHGAQLTNMFFMDKNSSVMEFYPKGWLKLAGIGQFVYKWIASWSGMKHQGAWRDPNPDSDLRKCEFPEDDRRCMTIYKDGKIGHNETYFTEWARNVLAGVKINKQDQSRNRILTGNKNKLQHLQASGCACG</sequence>
<evidence type="ECO:0000256" key="3">
    <source>
        <dbReference type="ARBA" id="ARBA00022679"/>
    </source>
</evidence>
<evidence type="ECO:0000256" key="5">
    <source>
        <dbReference type="ARBA" id="ARBA00022989"/>
    </source>
</evidence>
<keyword evidence="3" id="KW-0808">Transferase</keyword>
<name>A0AAD4X8W8_9MAGN</name>
<keyword evidence="6 8" id="KW-0472">Membrane</keyword>
<dbReference type="EMBL" id="JAJJMB010013545">
    <property type="protein sequence ID" value="KAI3867643.1"/>
    <property type="molecule type" value="Genomic_DNA"/>
</dbReference>
<keyword evidence="7" id="KW-0325">Glycoprotein</keyword>
<keyword evidence="5 8" id="KW-1133">Transmembrane helix</keyword>